<gene>
    <name evidence="1" type="ORF">ACFPM8_02505</name>
</gene>
<dbReference type="EMBL" id="JBHSMT010000007">
    <property type="protein sequence ID" value="MFC5472820.1"/>
    <property type="molecule type" value="Genomic_DNA"/>
</dbReference>
<comment type="caution">
    <text evidence="1">The sequence shown here is derived from an EMBL/GenBank/DDBJ whole genome shotgun (WGS) entry which is preliminary data.</text>
</comment>
<reference evidence="2" key="1">
    <citation type="journal article" date="2019" name="Int. J. Syst. Evol. Microbiol.">
        <title>The Global Catalogue of Microorganisms (GCM) 10K type strain sequencing project: providing services to taxonomists for standard genome sequencing and annotation.</title>
        <authorList>
            <consortium name="The Broad Institute Genomics Platform"/>
            <consortium name="The Broad Institute Genome Sequencing Center for Infectious Disease"/>
            <person name="Wu L."/>
            <person name="Ma J."/>
        </authorList>
    </citation>
    <scope>NUCLEOTIDE SEQUENCE [LARGE SCALE GENOMIC DNA]</scope>
    <source>
        <strain evidence="2">JCM 17066</strain>
    </source>
</reference>
<evidence type="ECO:0000313" key="2">
    <source>
        <dbReference type="Proteomes" id="UP001596045"/>
    </source>
</evidence>
<evidence type="ECO:0000313" key="1">
    <source>
        <dbReference type="EMBL" id="MFC5472820.1"/>
    </source>
</evidence>
<name>A0ABW0M445_9BURK</name>
<sequence>MENVYEPDNNDVLEWVADKGDGWPAGDWDYYVMNGKNDDLVFELANDLTCPKRDFFLHSLYYLVGDFINERRVNEGKINEAKHRRIFRLIDMVDDQSVEDVKEWRDRAVKIFSCDDEFDPHFWMNYMFWKSE</sequence>
<proteinExistence type="predicted"/>
<dbReference type="Proteomes" id="UP001596045">
    <property type="component" value="Unassembled WGS sequence"/>
</dbReference>
<protein>
    <submittedName>
        <fullName evidence="1">Uncharacterized protein</fullName>
    </submittedName>
</protein>
<organism evidence="1 2">
    <name type="scientific">Paraherbaspirillum soli</name>
    <dbReference type="NCBI Taxonomy" id="631222"/>
    <lineage>
        <taxon>Bacteria</taxon>
        <taxon>Pseudomonadati</taxon>
        <taxon>Pseudomonadota</taxon>
        <taxon>Betaproteobacteria</taxon>
        <taxon>Burkholderiales</taxon>
        <taxon>Oxalobacteraceae</taxon>
        <taxon>Paraherbaspirillum</taxon>
    </lineage>
</organism>
<dbReference type="RefSeq" id="WP_378994655.1">
    <property type="nucleotide sequence ID" value="NZ_JBHSMT010000007.1"/>
</dbReference>
<accession>A0ABW0M445</accession>
<keyword evidence="2" id="KW-1185">Reference proteome</keyword>